<dbReference type="AlphaFoldDB" id="A0A5B7GR86"/>
<evidence type="ECO:0000313" key="2">
    <source>
        <dbReference type="EMBL" id="MPC60136.1"/>
    </source>
</evidence>
<evidence type="ECO:0000313" key="3">
    <source>
        <dbReference type="Proteomes" id="UP000324222"/>
    </source>
</evidence>
<dbReference type="Proteomes" id="UP000324222">
    <property type="component" value="Unassembled WGS sequence"/>
</dbReference>
<evidence type="ECO:0000256" key="1">
    <source>
        <dbReference type="SAM" id="MobiDB-lite"/>
    </source>
</evidence>
<dbReference type="EMBL" id="VSRR010017216">
    <property type="protein sequence ID" value="MPC60136.1"/>
    <property type="molecule type" value="Genomic_DNA"/>
</dbReference>
<protein>
    <submittedName>
        <fullName evidence="2">Uncharacterized protein</fullName>
    </submittedName>
</protein>
<name>A0A5B7GR86_PORTR</name>
<sequence>MRRDSGQPGTLTLALGASSGVPGFTDAISRHRPLRAPRQPGLSSPRRPAHQEKSNKKRRPATASCSTHASL</sequence>
<reference evidence="2 3" key="1">
    <citation type="submission" date="2019-05" db="EMBL/GenBank/DDBJ databases">
        <title>Another draft genome of Portunus trituberculatus and its Hox gene families provides insights of decapod evolution.</title>
        <authorList>
            <person name="Jeong J.-H."/>
            <person name="Song I."/>
            <person name="Kim S."/>
            <person name="Choi T."/>
            <person name="Kim D."/>
            <person name="Ryu S."/>
            <person name="Kim W."/>
        </authorList>
    </citation>
    <scope>NUCLEOTIDE SEQUENCE [LARGE SCALE GENOMIC DNA]</scope>
    <source>
        <tissue evidence="2">Muscle</tissue>
    </source>
</reference>
<keyword evidence="3" id="KW-1185">Reference proteome</keyword>
<feature type="region of interest" description="Disordered" evidence="1">
    <location>
        <begin position="1"/>
        <end position="71"/>
    </location>
</feature>
<accession>A0A5B7GR86</accession>
<comment type="caution">
    <text evidence="2">The sequence shown here is derived from an EMBL/GenBank/DDBJ whole genome shotgun (WGS) entry which is preliminary data.</text>
</comment>
<organism evidence="2 3">
    <name type="scientific">Portunus trituberculatus</name>
    <name type="common">Swimming crab</name>
    <name type="synonym">Neptunus trituberculatus</name>
    <dbReference type="NCBI Taxonomy" id="210409"/>
    <lineage>
        <taxon>Eukaryota</taxon>
        <taxon>Metazoa</taxon>
        <taxon>Ecdysozoa</taxon>
        <taxon>Arthropoda</taxon>
        <taxon>Crustacea</taxon>
        <taxon>Multicrustacea</taxon>
        <taxon>Malacostraca</taxon>
        <taxon>Eumalacostraca</taxon>
        <taxon>Eucarida</taxon>
        <taxon>Decapoda</taxon>
        <taxon>Pleocyemata</taxon>
        <taxon>Brachyura</taxon>
        <taxon>Eubrachyura</taxon>
        <taxon>Portunoidea</taxon>
        <taxon>Portunidae</taxon>
        <taxon>Portuninae</taxon>
        <taxon>Portunus</taxon>
    </lineage>
</organism>
<gene>
    <name evidence="2" type="ORF">E2C01_054173</name>
</gene>
<proteinExistence type="predicted"/>